<organism evidence="2 3">
    <name type="scientific">Chryseobacterium joostei</name>
    <dbReference type="NCBI Taxonomy" id="112234"/>
    <lineage>
        <taxon>Bacteria</taxon>
        <taxon>Pseudomonadati</taxon>
        <taxon>Bacteroidota</taxon>
        <taxon>Flavobacteriia</taxon>
        <taxon>Flavobacteriales</taxon>
        <taxon>Weeksellaceae</taxon>
        <taxon>Chryseobacterium group</taxon>
        <taxon>Chryseobacterium</taxon>
    </lineage>
</organism>
<dbReference type="Proteomes" id="UP000186106">
    <property type="component" value="Unassembled WGS sequence"/>
</dbReference>
<dbReference type="KEGG" id="cjt:EG359_05790"/>
<keyword evidence="4" id="KW-1185">Reference proteome</keyword>
<evidence type="ECO:0000313" key="4">
    <source>
        <dbReference type="Proteomes" id="UP000279541"/>
    </source>
</evidence>
<sequence>MKPSEKVTDKMMLKAYSNGNRNNHEIAIVNLTNTWFSSTKRIFTIARSAGVGLELRDGYRDGSAKFLVYIGCNCPPYEHLFGEKDITFIEAAPEEIEELYADNEYMKSDTLLFTYDGISHYRTTQDINYQTTEFDLELLLEILEQKNQQK</sequence>
<evidence type="ECO:0000313" key="2">
    <source>
        <dbReference type="EMBL" id="SIS28190.1"/>
    </source>
</evidence>
<dbReference type="EMBL" id="FTNZ01000001">
    <property type="protein sequence ID" value="SIS28190.1"/>
    <property type="molecule type" value="Genomic_DNA"/>
</dbReference>
<gene>
    <name evidence="1" type="ORF">EG359_05790</name>
    <name evidence="2" type="ORF">SAMN05421768_101201</name>
</gene>
<dbReference type="AlphaFoldDB" id="A0A1N7HTY4"/>
<dbReference type="OrthoDB" id="1260718at2"/>
<dbReference type="RefSeq" id="WP_076351110.1">
    <property type="nucleotide sequence ID" value="NZ_CP033926.1"/>
</dbReference>
<accession>A0A1N7HTY4</accession>
<reference evidence="2 3" key="1">
    <citation type="submission" date="2017-01" db="EMBL/GenBank/DDBJ databases">
        <authorList>
            <person name="Mah S.A."/>
            <person name="Swanson W.J."/>
            <person name="Moy G.W."/>
            <person name="Vacquier V.D."/>
        </authorList>
    </citation>
    <scope>NUCLEOTIDE SEQUENCE [LARGE SCALE GENOMIC DNA]</scope>
    <source>
        <strain evidence="2 3">DSM 16927</strain>
    </source>
</reference>
<evidence type="ECO:0000313" key="1">
    <source>
        <dbReference type="EMBL" id="AZA99143.1"/>
    </source>
</evidence>
<dbReference type="Proteomes" id="UP000279541">
    <property type="component" value="Chromosome"/>
</dbReference>
<evidence type="ECO:0000313" key="3">
    <source>
        <dbReference type="Proteomes" id="UP000186106"/>
    </source>
</evidence>
<protein>
    <submittedName>
        <fullName evidence="2">Uncharacterized protein</fullName>
    </submittedName>
</protein>
<dbReference type="STRING" id="112234.SAMN05421768_101201"/>
<name>A0A1N7HTY4_9FLAO</name>
<proteinExistence type="predicted"/>
<dbReference type="EMBL" id="CP033926">
    <property type="protein sequence ID" value="AZA99143.1"/>
    <property type="molecule type" value="Genomic_DNA"/>
</dbReference>
<reference evidence="1 4" key="2">
    <citation type="submission" date="2018-11" db="EMBL/GenBank/DDBJ databases">
        <title>Proposal to divide the Flavobacteriaceae and reorganize its genera based on Amino Acid Identity values calculated from whole genome sequences.</title>
        <authorList>
            <person name="Nicholson A.C."/>
            <person name="Gulvik C.A."/>
            <person name="Whitney A.M."/>
            <person name="Humrighouse B.W."/>
            <person name="Bell M."/>
            <person name="Holmes B."/>
            <person name="Steigerwalt A.G."/>
            <person name="Villarma A."/>
            <person name="Sheth M."/>
            <person name="Batra D."/>
            <person name="Pryor J."/>
            <person name="Bernardet J.-F."/>
            <person name="Hugo C."/>
            <person name="Kampfer P."/>
            <person name="Newman J."/>
            <person name="McQuiston J.R."/>
        </authorList>
    </citation>
    <scope>NUCLEOTIDE SEQUENCE [LARGE SCALE GENOMIC DNA]</scope>
    <source>
        <strain evidence="1 4">DSM 16927</strain>
    </source>
</reference>